<feature type="signal peptide" evidence="2">
    <location>
        <begin position="1"/>
        <end position="18"/>
    </location>
</feature>
<keyword evidence="2" id="KW-0732">Signal</keyword>
<evidence type="ECO:0000256" key="1">
    <source>
        <dbReference type="SAM" id="MobiDB-lite"/>
    </source>
</evidence>
<keyword evidence="4" id="KW-1185">Reference proteome</keyword>
<feature type="compositionally biased region" description="Basic and acidic residues" evidence="1">
    <location>
        <begin position="44"/>
        <end position="69"/>
    </location>
</feature>
<dbReference type="AlphaFoldDB" id="A0AAN8NAG3"/>
<sequence>MSTTLLLLLAFILSIVYAFNKLSNPEAKHRPSSYRDTACQTTNPDHEFEPSLVDTRPKLGTNEDLKDLDPNTESLTPSPPLFLSEVPLYDPKTKVTYFIPENNILYHPEGLEIPLSVVNRLCKCALEFFEVEVERNGSNGRKEGRNGGTGVRNPSKMTFYVLEDGSCEVRGDGDGEIPEGWVKVPERVVEFLADEVVKWVDGDSSPNDTESVDQKS</sequence>
<gene>
    <name evidence="3" type="ORF">TWF506_011354</name>
</gene>
<evidence type="ECO:0000313" key="3">
    <source>
        <dbReference type="EMBL" id="KAK6506444.1"/>
    </source>
</evidence>
<dbReference type="EMBL" id="JAVHJM010000009">
    <property type="protein sequence ID" value="KAK6506444.1"/>
    <property type="molecule type" value="Genomic_DNA"/>
</dbReference>
<comment type="caution">
    <text evidence="3">The sequence shown here is derived from an EMBL/GenBank/DDBJ whole genome shotgun (WGS) entry which is preliminary data.</text>
</comment>
<proteinExistence type="predicted"/>
<dbReference type="Proteomes" id="UP001307849">
    <property type="component" value="Unassembled WGS sequence"/>
</dbReference>
<organism evidence="3 4">
    <name type="scientific">Arthrobotrys conoides</name>
    <dbReference type="NCBI Taxonomy" id="74498"/>
    <lineage>
        <taxon>Eukaryota</taxon>
        <taxon>Fungi</taxon>
        <taxon>Dikarya</taxon>
        <taxon>Ascomycota</taxon>
        <taxon>Pezizomycotina</taxon>
        <taxon>Orbiliomycetes</taxon>
        <taxon>Orbiliales</taxon>
        <taxon>Orbiliaceae</taxon>
        <taxon>Arthrobotrys</taxon>
    </lineage>
</organism>
<accession>A0AAN8NAG3</accession>
<name>A0AAN8NAG3_9PEZI</name>
<feature type="chain" id="PRO_5042869424" evidence="2">
    <location>
        <begin position="19"/>
        <end position="216"/>
    </location>
</feature>
<reference evidence="3 4" key="1">
    <citation type="submission" date="2019-10" db="EMBL/GenBank/DDBJ databases">
        <authorList>
            <person name="Palmer J.M."/>
        </authorList>
    </citation>
    <scope>NUCLEOTIDE SEQUENCE [LARGE SCALE GENOMIC DNA]</scope>
    <source>
        <strain evidence="3 4">TWF506</strain>
    </source>
</reference>
<feature type="region of interest" description="Disordered" evidence="1">
    <location>
        <begin position="25"/>
        <end position="79"/>
    </location>
</feature>
<evidence type="ECO:0000313" key="4">
    <source>
        <dbReference type="Proteomes" id="UP001307849"/>
    </source>
</evidence>
<protein>
    <submittedName>
        <fullName evidence="3">Uncharacterized protein</fullName>
    </submittedName>
</protein>
<feature type="compositionally biased region" description="Polar residues" evidence="1">
    <location>
        <begin position="34"/>
        <end position="43"/>
    </location>
</feature>
<evidence type="ECO:0000256" key="2">
    <source>
        <dbReference type="SAM" id="SignalP"/>
    </source>
</evidence>